<keyword evidence="1 2" id="KW-0175">Coiled coil</keyword>
<comment type="caution">
    <text evidence="5">The sequence shown here is derived from an EMBL/GenBank/DDBJ whole genome shotgun (WGS) entry which is preliminary data.</text>
</comment>
<dbReference type="InterPro" id="IPR032755">
    <property type="entry name" value="TSNAXIP1_N"/>
</dbReference>
<feature type="compositionally biased region" description="Polar residues" evidence="3">
    <location>
        <begin position="1"/>
        <end position="24"/>
    </location>
</feature>
<feature type="region of interest" description="Disordered" evidence="3">
    <location>
        <begin position="1"/>
        <end position="51"/>
    </location>
</feature>
<gene>
    <name evidence="5" type="ORF">APTSU1_000881900</name>
</gene>
<accession>A0ABQ0F331</accession>
<evidence type="ECO:0000256" key="2">
    <source>
        <dbReference type="SAM" id="Coils"/>
    </source>
</evidence>
<proteinExistence type="predicted"/>
<dbReference type="PANTHER" id="PTHR16306">
    <property type="entry name" value="TRANSLIN-ASSOCIATED FACTOR X-INTERACTING PROTEIN 1"/>
    <property type="match status" value="1"/>
</dbReference>
<dbReference type="PANTHER" id="PTHR16306:SF0">
    <property type="entry name" value="TRANSLIN-ASSOCIATED FACTOR X-INTERACTING PROTEIN 1"/>
    <property type="match status" value="1"/>
</dbReference>
<evidence type="ECO:0000313" key="6">
    <source>
        <dbReference type="Proteomes" id="UP001623349"/>
    </source>
</evidence>
<feature type="domain" description="Translin-associated factor X-interacting protein 1 N-terminal" evidence="4">
    <location>
        <begin position="166"/>
        <end position="201"/>
    </location>
</feature>
<reference evidence="5 6" key="1">
    <citation type="submission" date="2024-08" db="EMBL/GenBank/DDBJ databases">
        <title>The draft genome of Apodemus speciosus.</title>
        <authorList>
            <person name="Nabeshima K."/>
            <person name="Suzuki S."/>
            <person name="Onuma M."/>
        </authorList>
    </citation>
    <scope>NUCLEOTIDE SEQUENCE [LARGE SCALE GENOMIC DNA]</scope>
    <source>
        <strain evidence="5">IB14-021</strain>
    </source>
</reference>
<dbReference type="Proteomes" id="UP001623349">
    <property type="component" value="Unassembled WGS sequence"/>
</dbReference>
<feature type="coiled-coil region" evidence="2">
    <location>
        <begin position="495"/>
        <end position="529"/>
    </location>
</feature>
<name>A0ABQ0F331_APOSI</name>
<evidence type="ECO:0000256" key="3">
    <source>
        <dbReference type="SAM" id="MobiDB-lite"/>
    </source>
</evidence>
<feature type="domain" description="Translin-associated factor X-interacting protein 1 N-terminal" evidence="4">
    <location>
        <begin position="357"/>
        <end position="413"/>
    </location>
</feature>
<dbReference type="Pfam" id="PF15739">
    <property type="entry name" value="TSNAXIP1_N"/>
    <property type="match status" value="2"/>
</dbReference>
<keyword evidence="6" id="KW-1185">Reference proteome</keyword>
<feature type="coiled-coil region" evidence="2">
    <location>
        <begin position="397"/>
        <end position="431"/>
    </location>
</feature>
<evidence type="ECO:0000259" key="4">
    <source>
        <dbReference type="Pfam" id="PF15739"/>
    </source>
</evidence>
<evidence type="ECO:0000256" key="1">
    <source>
        <dbReference type="ARBA" id="ARBA00023054"/>
    </source>
</evidence>
<protein>
    <submittedName>
        <fullName evidence="5">Translin-associated factor X-interacting protein 1</fullName>
    </submittedName>
</protein>
<sequence length="892" mass="101667">MANPQARNSFSKPSPETSAQSSGGTPEAKGTEKRKLSQKRRTLLSMGGHLSPWPTYTSGQTILYKRKPCSDDSRNRANSWQQQPLSISKPRYLEQLENYLRKELLLLDLSTDSAQELRLQRVSLCSPGCPGTHSVDQAGLELRNPPASASQSAGIKVVHHHCLAEPYREIFEFFIEDFKTYKPLLSSIKNAYEVMLGLLLSFESKCVESGEAWERWLYSEGLAVLLSFESKCVESGEALQRRLYSEGLAVLPEDLVQTAPTCSQKTMYTNDLSNQGSVTPAYQTGLELKSTCLCLPSAGIKGVRYHRPAEAGSFYVFPGCPGACFVDQAGLQFRDLPPLCSAGIKGIHHHTRPTCLCLAHQREKIRSLEPLKAKIVTMNEDCSERILAMRAEERHEISVLKKEKMNLLKLIDKKNEEKISLQSEVAKLRKSLAEEYLRYLTERDARKILIGDLNELRYQREDMSLAQNPGDLTRTQMELNTMKANFGDVVPRRDFEMQEKTNMELQEQLESLRADYEEVRKEHEMLLQLHMSTLKERDQFSNELQEIQRTSTPRPDWTKCESVIAGGAERWLMLAEGKNSDQLVDVLLEEIGMGLLREKDFFPGLGFGDSIPPFLRFDGPVKNKKPSKKEVVNLLKDAWKERIAEEQKESFPDFFFNFLERRFGVNDAMAWAYTIFENIKLFRSSEIMSQFYSVLMGKNLESVYINQRETLSHLLKELISADTQNEGLITMEQLSTVLRSTFPLKKEDQIQELMEAAGWGPDSSNTDMLNYRALFSEDEEGQSEPLVQKLWEQYENEKEAYLGELRQELGLEPLEEVSLLKMRGTLMTIDPTMDRQTLSAYLSQAYQIPAIDVPLDDDERQGIISIKVETAFERLKMADTKRVGPREPEPVS</sequence>
<organism evidence="5 6">
    <name type="scientific">Apodemus speciosus</name>
    <name type="common">Large Japanese field mouse</name>
    <dbReference type="NCBI Taxonomy" id="105296"/>
    <lineage>
        <taxon>Eukaryota</taxon>
        <taxon>Metazoa</taxon>
        <taxon>Chordata</taxon>
        <taxon>Craniata</taxon>
        <taxon>Vertebrata</taxon>
        <taxon>Euteleostomi</taxon>
        <taxon>Mammalia</taxon>
        <taxon>Eutheria</taxon>
        <taxon>Euarchontoglires</taxon>
        <taxon>Glires</taxon>
        <taxon>Rodentia</taxon>
        <taxon>Myomorpha</taxon>
        <taxon>Muroidea</taxon>
        <taxon>Muridae</taxon>
        <taxon>Murinae</taxon>
        <taxon>Apodemus</taxon>
    </lineage>
</organism>
<dbReference type="EMBL" id="BAAFST010000008">
    <property type="protein sequence ID" value="GAB1293587.1"/>
    <property type="molecule type" value="Genomic_DNA"/>
</dbReference>
<evidence type="ECO:0000313" key="5">
    <source>
        <dbReference type="EMBL" id="GAB1293587.1"/>
    </source>
</evidence>